<feature type="transmembrane region" description="Helical" evidence="1">
    <location>
        <begin position="54"/>
        <end position="74"/>
    </location>
</feature>
<feature type="transmembrane region" description="Helical" evidence="1">
    <location>
        <begin position="154"/>
        <end position="174"/>
    </location>
</feature>
<feature type="transmembrane region" description="Helical" evidence="1">
    <location>
        <begin position="180"/>
        <end position="198"/>
    </location>
</feature>
<gene>
    <name evidence="2" type="ORF">MNBD_GAMMA02-1294</name>
</gene>
<dbReference type="AlphaFoldDB" id="A0A3B0VLF5"/>
<evidence type="ECO:0000313" key="2">
    <source>
        <dbReference type="EMBL" id="VAW43741.1"/>
    </source>
</evidence>
<sequence>MAADNQTKSIAVKKPNKGFFYWGLGMFLVALLGFWPSYFSPVIHATFNSPVSLIHWHASFTFLWLLLLVIQPLLIHQKQIAYHQILGTLGVIIAIAVIYTGFMLQAQFMHHYFSLNELVHAVKVPFFRLVTLLIFTVCFLLSMLIKDRSWHKRLVFLASFAILEAAFARVFLNYMDVLELPGLLGALTHIGIMVYFVLWDRIELGRFHVVTLWGSIIITLLIFGTAPIAETQWWFEMAKKIAALTT</sequence>
<feature type="transmembrane region" description="Helical" evidence="1">
    <location>
        <begin position="20"/>
        <end position="39"/>
    </location>
</feature>
<proteinExistence type="predicted"/>
<reference evidence="2" key="1">
    <citation type="submission" date="2018-06" db="EMBL/GenBank/DDBJ databases">
        <authorList>
            <person name="Zhirakovskaya E."/>
        </authorList>
    </citation>
    <scope>NUCLEOTIDE SEQUENCE</scope>
</reference>
<feature type="transmembrane region" description="Helical" evidence="1">
    <location>
        <begin position="126"/>
        <end position="145"/>
    </location>
</feature>
<feature type="transmembrane region" description="Helical" evidence="1">
    <location>
        <begin position="210"/>
        <end position="229"/>
    </location>
</feature>
<feature type="transmembrane region" description="Helical" evidence="1">
    <location>
        <begin position="86"/>
        <end position="106"/>
    </location>
</feature>
<accession>A0A3B0VLF5</accession>
<keyword evidence="1" id="KW-0812">Transmembrane</keyword>
<dbReference type="EMBL" id="UOFA01000023">
    <property type="protein sequence ID" value="VAW43741.1"/>
    <property type="molecule type" value="Genomic_DNA"/>
</dbReference>
<evidence type="ECO:0000256" key="1">
    <source>
        <dbReference type="SAM" id="Phobius"/>
    </source>
</evidence>
<protein>
    <submittedName>
        <fullName evidence="2">Uncharacterized protein</fullName>
    </submittedName>
</protein>
<organism evidence="2">
    <name type="scientific">hydrothermal vent metagenome</name>
    <dbReference type="NCBI Taxonomy" id="652676"/>
    <lineage>
        <taxon>unclassified sequences</taxon>
        <taxon>metagenomes</taxon>
        <taxon>ecological metagenomes</taxon>
    </lineage>
</organism>
<keyword evidence="1" id="KW-1133">Transmembrane helix</keyword>
<keyword evidence="1" id="KW-0472">Membrane</keyword>
<name>A0A3B0VLF5_9ZZZZ</name>